<keyword evidence="1" id="KW-0175">Coiled coil</keyword>
<gene>
    <name evidence="3" type="ORF">A2786_00450</name>
</gene>
<proteinExistence type="predicted"/>
<sequence length="124" mass="14213">MRRQAFSILALLLGIYFIVALSRDLLDLLSKRERIIQEEAEVAKLEQEQRDLAEKLQYVSGDEFVEKEAREKLLMGKPGEVVMLLPPDNDQTGQAGPTSDKDQNSAKEDLANWEKWAQVFGFFR</sequence>
<dbReference type="Pfam" id="PF04977">
    <property type="entry name" value="DivIC"/>
    <property type="match status" value="1"/>
</dbReference>
<organism evidence="3 4">
    <name type="scientific">Candidatus Chisholmbacteria bacterium RIFCSPHIGHO2_01_FULL_52_32</name>
    <dbReference type="NCBI Taxonomy" id="1797591"/>
    <lineage>
        <taxon>Bacteria</taxon>
        <taxon>Candidatus Chisholmiibacteriota</taxon>
    </lineage>
</organism>
<comment type="caution">
    <text evidence="3">The sequence shown here is derived from an EMBL/GenBank/DDBJ whole genome shotgun (WGS) entry which is preliminary data.</text>
</comment>
<dbReference type="InterPro" id="IPR007060">
    <property type="entry name" value="FtsL/DivIC"/>
</dbReference>
<dbReference type="EMBL" id="MHCJ01000006">
    <property type="protein sequence ID" value="OGY17782.1"/>
    <property type="molecule type" value="Genomic_DNA"/>
</dbReference>
<accession>A0A1G1VQW3</accession>
<evidence type="ECO:0000256" key="1">
    <source>
        <dbReference type="SAM" id="Coils"/>
    </source>
</evidence>
<reference evidence="3 4" key="1">
    <citation type="journal article" date="2016" name="Nat. Commun.">
        <title>Thousands of microbial genomes shed light on interconnected biogeochemical processes in an aquifer system.</title>
        <authorList>
            <person name="Anantharaman K."/>
            <person name="Brown C.T."/>
            <person name="Hug L.A."/>
            <person name="Sharon I."/>
            <person name="Castelle C.J."/>
            <person name="Probst A.J."/>
            <person name="Thomas B.C."/>
            <person name="Singh A."/>
            <person name="Wilkins M.J."/>
            <person name="Karaoz U."/>
            <person name="Brodie E.L."/>
            <person name="Williams K.H."/>
            <person name="Hubbard S.S."/>
            <person name="Banfield J.F."/>
        </authorList>
    </citation>
    <scope>NUCLEOTIDE SEQUENCE [LARGE SCALE GENOMIC DNA]</scope>
</reference>
<evidence type="ECO:0000256" key="2">
    <source>
        <dbReference type="SAM" id="MobiDB-lite"/>
    </source>
</evidence>
<dbReference type="AlphaFoldDB" id="A0A1G1VQW3"/>
<feature type="coiled-coil region" evidence="1">
    <location>
        <begin position="28"/>
        <end position="55"/>
    </location>
</feature>
<dbReference type="Proteomes" id="UP000179233">
    <property type="component" value="Unassembled WGS sequence"/>
</dbReference>
<name>A0A1G1VQW3_9BACT</name>
<evidence type="ECO:0000313" key="3">
    <source>
        <dbReference type="EMBL" id="OGY17782.1"/>
    </source>
</evidence>
<evidence type="ECO:0008006" key="5">
    <source>
        <dbReference type="Google" id="ProtNLM"/>
    </source>
</evidence>
<evidence type="ECO:0000313" key="4">
    <source>
        <dbReference type="Proteomes" id="UP000179233"/>
    </source>
</evidence>
<protein>
    <recommendedName>
        <fullName evidence="5">Septum formation initiator</fullName>
    </recommendedName>
</protein>
<feature type="region of interest" description="Disordered" evidence="2">
    <location>
        <begin position="84"/>
        <end position="107"/>
    </location>
</feature>